<proteinExistence type="predicted"/>
<comment type="caution">
    <text evidence="2">The sequence shown here is derived from an EMBL/GenBank/DDBJ whole genome shotgun (WGS) entry which is preliminary data.</text>
</comment>
<organism evidence="2 3">
    <name type="scientific">Amycolatopsis jiangsuensis</name>
    <dbReference type="NCBI Taxonomy" id="1181879"/>
    <lineage>
        <taxon>Bacteria</taxon>
        <taxon>Bacillati</taxon>
        <taxon>Actinomycetota</taxon>
        <taxon>Actinomycetes</taxon>
        <taxon>Pseudonocardiales</taxon>
        <taxon>Pseudonocardiaceae</taxon>
        <taxon>Amycolatopsis</taxon>
    </lineage>
</organism>
<name>A0A840IVN1_9PSEU</name>
<reference evidence="2 3" key="1">
    <citation type="submission" date="2020-08" db="EMBL/GenBank/DDBJ databases">
        <title>Sequencing the genomes of 1000 actinobacteria strains.</title>
        <authorList>
            <person name="Klenk H.-P."/>
        </authorList>
    </citation>
    <scope>NUCLEOTIDE SEQUENCE [LARGE SCALE GENOMIC DNA]</scope>
    <source>
        <strain evidence="2 3">DSM 45859</strain>
    </source>
</reference>
<protein>
    <recommendedName>
        <fullName evidence="4">DUF3558 domain-containing protein</fullName>
    </recommendedName>
</protein>
<evidence type="ECO:0008006" key="4">
    <source>
        <dbReference type="Google" id="ProtNLM"/>
    </source>
</evidence>
<sequence>MDLKPRKHAAAVLALLTLSLASTAACSSSPDAPAKQLGSKTACDLISQADLGSIVGGAVPRPEVSGPQCVYQSSNQVTATLARGIESSKGGSDVTVAGQEATETSAAEGQACVLNVRLAGDDTQQLFSIALNFGPDSVTSFGNTACAMTEKVADKIIQSLPG</sequence>
<dbReference type="AlphaFoldDB" id="A0A840IVN1"/>
<keyword evidence="3" id="KW-1185">Reference proteome</keyword>
<evidence type="ECO:0000313" key="2">
    <source>
        <dbReference type="EMBL" id="MBB4686606.1"/>
    </source>
</evidence>
<keyword evidence="1" id="KW-0732">Signal</keyword>
<feature type="chain" id="PRO_5038447330" description="DUF3558 domain-containing protein" evidence="1">
    <location>
        <begin position="25"/>
        <end position="162"/>
    </location>
</feature>
<accession>A0A840IVN1</accession>
<dbReference type="EMBL" id="JACHMG010000001">
    <property type="protein sequence ID" value="MBB4686606.1"/>
    <property type="molecule type" value="Genomic_DNA"/>
</dbReference>
<dbReference type="Proteomes" id="UP000581769">
    <property type="component" value="Unassembled WGS sequence"/>
</dbReference>
<evidence type="ECO:0000313" key="3">
    <source>
        <dbReference type="Proteomes" id="UP000581769"/>
    </source>
</evidence>
<evidence type="ECO:0000256" key="1">
    <source>
        <dbReference type="SAM" id="SignalP"/>
    </source>
</evidence>
<gene>
    <name evidence="2" type="ORF">BJY18_004091</name>
</gene>
<feature type="signal peptide" evidence="1">
    <location>
        <begin position="1"/>
        <end position="24"/>
    </location>
</feature>
<dbReference type="RefSeq" id="WP_184781446.1">
    <property type="nucleotide sequence ID" value="NZ_JACHMG010000001.1"/>
</dbReference>
<dbReference type="PROSITE" id="PS51257">
    <property type="entry name" value="PROKAR_LIPOPROTEIN"/>
    <property type="match status" value="1"/>
</dbReference>